<sequence length="64" mass="7322">MPDLTQNIGEKGFTIKNTITQFSQTCWNKKIAATSDLEHFIKEIEKDAISYILSQISPSHEFSF</sequence>
<accession>A0A8S1RDX7</accession>
<gene>
    <name evidence="1" type="ORF">PSON_ATCC_30995.1.T1570025</name>
</gene>
<proteinExistence type="predicted"/>
<dbReference type="Proteomes" id="UP000692954">
    <property type="component" value="Unassembled WGS sequence"/>
</dbReference>
<protein>
    <submittedName>
        <fullName evidence="1">Uncharacterized protein</fullName>
    </submittedName>
</protein>
<keyword evidence="2" id="KW-1185">Reference proteome</keyword>
<dbReference type="EMBL" id="CAJJDN010000157">
    <property type="protein sequence ID" value="CAD8125190.1"/>
    <property type="molecule type" value="Genomic_DNA"/>
</dbReference>
<dbReference type="AlphaFoldDB" id="A0A8S1RDX7"/>
<organism evidence="1 2">
    <name type="scientific">Paramecium sonneborni</name>
    <dbReference type="NCBI Taxonomy" id="65129"/>
    <lineage>
        <taxon>Eukaryota</taxon>
        <taxon>Sar</taxon>
        <taxon>Alveolata</taxon>
        <taxon>Ciliophora</taxon>
        <taxon>Intramacronucleata</taxon>
        <taxon>Oligohymenophorea</taxon>
        <taxon>Peniculida</taxon>
        <taxon>Parameciidae</taxon>
        <taxon>Paramecium</taxon>
    </lineage>
</organism>
<evidence type="ECO:0000313" key="2">
    <source>
        <dbReference type="Proteomes" id="UP000692954"/>
    </source>
</evidence>
<name>A0A8S1RDX7_9CILI</name>
<evidence type="ECO:0000313" key="1">
    <source>
        <dbReference type="EMBL" id="CAD8125190.1"/>
    </source>
</evidence>
<comment type="caution">
    <text evidence="1">The sequence shown here is derived from an EMBL/GenBank/DDBJ whole genome shotgun (WGS) entry which is preliminary data.</text>
</comment>
<reference evidence="1" key="1">
    <citation type="submission" date="2021-01" db="EMBL/GenBank/DDBJ databases">
        <authorList>
            <consortium name="Genoscope - CEA"/>
            <person name="William W."/>
        </authorList>
    </citation>
    <scope>NUCLEOTIDE SEQUENCE</scope>
</reference>